<dbReference type="Pfam" id="PF04199">
    <property type="entry name" value="Cyclase"/>
    <property type="match status" value="1"/>
</dbReference>
<protein>
    <recommendedName>
        <fullName evidence="4">Cyclase</fullName>
    </recommendedName>
</protein>
<proteinExistence type="inferred from homology"/>
<comment type="similarity">
    <text evidence="1">Belongs to the Cyclase 1 superfamily.</text>
</comment>
<dbReference type="AlphaFoldDB" id="S8BJR5"/>
<dbReference type="Proteomes" id="UP000015100">
    <property type="component" value="Unassembled WGS sequence"/>
</dbReference>
<dbReference type="GO" id="GO:0019441">
    <property type="term" value="P:L-tryptophan catabolic process to kynurenine"/>
    <property type="evidence" value="ECO:0007669"/>
    <property type="project" value="InterPro"/>
</dbReference>
<keyword evidence="3" id="KW-1185">Reference proteome</keyword>
<dbReference type="eggNOG" id="ENOG502QTM1">
    <property type="taxonomic scope" value="Eukaryota"/>
</dbReference>
<dbReference type="GO" id="GO:0004061">
    <property type="term" value="F:arylformamidase activity"/>
    <property type="evidence" value="ECO:0007669"/>
    <property type="project" value="InterPro"/>
</dbReference>
<dbReference type="InterPro" id="IPR007325">
    <property type="entry name" value="KFase/CYL"/>
</dbReference>
<accession>S8BJR5</accession>
<name>S8BJR5_DACHA</name>
<gene>
    <name evidence="2" type="ORF">H072_11096</name>
</gene>
<dbReference type="PANTHER" id="PTHR34861:SF10">
    <property type="entry name" value="CYCLASE"/>
    <property type="match status" value="1"/>
</dbReference>
<dbReference type="OrthoDB" id="5396at2759"/>
<dbReference type="PANTHER" id="PTHR34861">
    <property type="match status" value="1"/>
</dbReference>
<dbReference type="STRING" id="1284197.S8BJR5"/>
<evidence type="ECO:0000313" key="2">
    <source>
        <dbReference type="EMBL" id="EPS35492.1"/>
    </source>
</evidence>
<comment type="caution">
    <text evidence="2">The sequence shown here is derived from an EMBL/GenBank/DDBJ whole genome shotgun (WGS) entry which is preliminary data.</text>
</comment>
<dbReference type="InterPro" id="IPR037175">
    <property type="entry name" value="KFase_sf"/>
</dbReference>
<dbReference type="HOGENOM" id="CLU_030671_1_0_1"/>
<dbReference type="EMBL" id="AQGS01001127">
    <property type="protein sequence ID" value="EPS35492.1"/>
    <property type="molecule type" value="Genomic_DNA"/>
</dbReference>
<sequence>MSGTAKSRLSQIRNFITGTGAQMATPWDPESTQFPSRSQLPALPGAPKDAAWVWGPEDQLGRLNLLTPTRVKAASAEIRTGELIPVNLPLNVPEQPSFGRETFQHTIKSLHDGVAFDDLYHLNTQSGTQWDGFRHFSHLSSQTFYNGAKKEDIMGDAANDKCSVHFWSQHGIAGRGVLLDYWGYAQSKGIKYDPYEHHSISWEELRACGTAQGIDIRPAAQGGDIKVGDILFVRSGFNVAYQNRSSEERAKAALRQDPDLKWAGLEQSEAMLDWLHDSYFAAVAGDAPSFEAWPTKQEYYMHEYILALWGMPLGEMLDLEKLAKRCRETGRWVFFFVSSPANVERGVSSHVNGTAIL</sequence>
<reference evidence="2 3" key="1">
    <citation type="journal article" date="2013" name="PLoS Genet.">
        <title>Genomic mechanisms accounting for the adaptation to parasitism in nematode-trapping fungi.</title>
        <authorList>
            <person name="Meerupati T."/>
            <person name="Andersson K.M."/>
            <person name="Friman E."/>
            <person name="Kumar D."/>
            <person name="Tunlid A."/>
            <person name="Ahren D."/>
        </authorList>
    </citation>
    <scope>NUCLEOTIDE SEQUENCE [LARGE SCALE GENOMIC DNA]</scope>
    <source>
        <strain evidence="2 3">CBS 200.50</strain>
    </source>
</reference>
<dbReference type="SUPFAM" id="SSF102198">
    <property type="entry name" value="Putative cyclase"/>
    <property type="match status" value="1"/>
</dbReference>
<organism evidence="2 3">
    <name type="scientific">Dactylellina haptotyla (strain CBS 200.50)</name>
    <name type="common">Nematode-trapping fungus</name>
    <name type="synonym">Monacrosporium haptotylum</name>
    <dbReference type="NCBI Taxonomy" id="1284197"/>
    <lineage>
        <taxon>Eukaryota</taxon>
        <taxon>Fungi</taxon>
        <taxon>Dikarya</taxon>
        <taxon>Ascomycota</taxon>
        <taxon>Pezizomycotina</taxon>
        <taxon>Orbiliomycetes</taxon>
        <taxon>Orbiliales</taxon>
        <taxon>Orbiliaceae</taxon>
        <taxon>Dactylellina</taxon>
    </lineage>
</organism>
<dbReference type="Gene3D" id="3.50.30.50">
    <property type="entry name" value="Putative cyclase"/>
    <property type="match status" value="1"/>
</dbReference>
<evidence type="ECO:0008006" key="4">
    <source>
        <dbReference type="Google" id="ProtNLM"/>
    </source>
</evidence>
<evidence type="ECO:0000256" key="1">
    <source>
        <dbReference type="ARBA" id="ARBA00007865"/>
    </source>
</evidence>
<evidence type="ECO:0000313" key="3">
    <source>
        <dbReference type="Proteomes" id="UP000015100"/>
    </source>
</evidence>
<reference evidence="3" key="2">
    <citation type="submission" date="2013-04" db="EMBL/GenBank/DDBJ databases">
        <title>Genomic mechanisms accounting for the adaptation to parasitism in nematode-trapping fungi.</title>
        <authorList>
            <person name="Ahren D.G."/>
        </authorList>
    </citation>
    <scope>NUCLEOTIDE SEQUENCE [LARGE SCALE GENOMIC DNA]</scope>
    <source>
        <strain evidence="3">CBS 200.50</strain>
    </source>
</reference>
<dbReference type="OMA" id="TGWWTRF"/>